<dbReference type="Pfam" id="PF01746">
    <property type="entry name" value="tRNA_m1G_MT"/>
    <property type="match status" value="1"/>
</dbReference>
<dbReference type="PANTHER" id="PTHR46417:SF1">
    <property type="entry name" value="TRNA (GUANINE-N(1)-)-METHYLTRANSFERASE"/>
    <property type="match status" value="1"/>
</dbReference>
<evidence type="ECO:0000259" key="17">
    <source>
        <dbReference type="Pfam" id="PF01746"/>
    </source>
</evidence>
<protein>
    <recommendedName>
        <fullName evidence="6 15">tRNA (guanine-N(1)-)-methyltransferase</fullName>
        <ecNumber evidence="5 15">2.1.1.228</ecNumber>
    </recommendedName>
    <alternativeName>
        <fullName evidence="12 15">M1G-methyltransferase</fullName>
    </alternativeName>
    <alternativeName>
        <fullName evidence="13 15">tRNA [GM37] methyltransferase</fullName>
    </alternativeName>
</protein>
<dbReference type="InterPro" id="IPR002649">
    <property type="entry name" value="tRNA_m1G_MeTrfase_TrmD"/>
</dbReference>
<proteinExistence type="inferred from homology"/>
<comment type="subunit">
    <text evidence="4 15 16">Homodimer.</text>
</comment>
<dbReference type="HAMAP" id="MF_00605">
    <property type="entry name" value="TrmD"/>
    <property type="match status" value="1"/>
</dbReference>
<keyword evidence="9 15" id="KW-0808">Transferase</keyword>
<evidence type="ECO:0000256" key="3">
    <source>
        <dbReference type="ARBA" id="ARBA00007630"/>
    </source>
</evidence>
<feature type="binding site" evidence="15">
    <location>
        <begin position="133"/>
        <end position="138"/>
    </location>
    <ligand>
        <name>S-adenosyl-L-methionine</name>
        <dbReference type="ChEBI" id="CHEBI:59789"/>
    </ligand>
</feature>
<evidence type="ECO:0000256" key="2">
    <source>
        <dbReference type="ARBA" id="ARBA00004496"/>
    </source>
</evidence>
<feature type="domain" description="tRNA methyltransferase TRMD/TRM10-type" evidence="17">
    <location>
        <begin position="1"/>
        <end position="225"/>
    </location>
</feature>
<evidence type="ECO:0000256" key="13">
    <source>
        <dbReference type="ARBA" id="ARBA00033392"/>
    </source>
</evidence>
<evidence type="ECO:0000256" key="8">
    <source>
        <dbReference type="ARBA" id="ARBA00022603"/>
    </source>
</evidence>
<keyword evidence="8 15" id="KW-0489">Methyltransferase</keyword>
<comment type="catalytic activity">
    <reaction evidence="14 15 16">
        <text>guanosine(37) in tRNA + S-adenosyl-L-methionine = N(1)-methylguanosine(37) in tRNA + S-adenosyl-L-homocysteine + H(+)</text>
        <dbReference type="Rhea" id="RHEA:36899"/>
        <dbReference type="Rhea" id="RHEA-COMP:10145"/>
        <dbReference type="Rhea" id="RHEA-COMP:10147"/>
        <dbReference type="ChEBI" id="CHEBI:15378"/>
        <dbReference type="ChEBI" id="CHEBI:57856"/>
        <dbReference type="ChEBI" id="CHEBI:59789"/>
        <dbReference type="ChEBI" id="CHEBI:73542"/>
        <dbReference type="ChEBI" id="CHEBI:74269"/>
        <dbReference type="EC" id="2.1.1.228"/>
    </reaction>
</comment>
<dbReference type="RefSeq" id="WP_345294868.1">
    <property type="nucleotide sequence ID" value="NZ_BAABJY010000002.1"/>
</dbReference>
<dbReference type="Gene3D" id="3.40.1280.10">
    <property type="match status" value="1"/>
</dbReference>
<keyword evidence="7 15" id="KW-0963">Cytoplasm</keyword>
<evidence type="ECO:0000256" key="1">
    <source>
        <dbReference type="ARBA" id="ARBA00002634"/>
    </source>
</evidence>
<evidence type="ECO:0000256" key="11">
    <source>
        <dbReference type="ARBA" id="ARBA00022694"/>
    </source>
</evidence>
<evidence type="ECO:0000256" key="15">
    <source>
        <dbReference type="HAMAP-Rule" id="MF_00605"/>
    </source>
</evidence>
<dbReference type="Gene3D" id="1.10.1270.20">
    <property type="entry name" value="tRNA(m1g37)methyltransferase, domain 2"/>
    <property type="match status" value="1"/>
</dbReference>
<dbReference type="InterPro" id="IPR029028">
    <property type="entry name" value="Alpha/beta_knot_MTases"/>
</dbReference>
<evidence type="ECO:0000256" key="12">
    <source>
        <dbReference type="ARBA" id="ARBA00029736"/>
    </source>
</evidence>
<comment type="similarity">
    <text evidence="3 15 16">Belongs to the RNA methyltransferase TrmD family.</text>
</comment>
<organism evidence="18 19">
    <name type="scientific">Luteimonas vadosa</name>
    <dbReference type="NCBI Taxonomy" id="1165507"/>
    <lineage>
        <taxon>Bacteria</taxon>
        <taxon>Pseudomonadati</taxon>
        <taxon>Pseudomonadota</taxon>
        <taxon>Gammaproteobacteria</taxon>
        <taxon>Lysobacterales</taxon>
        <taxon>Lysobacteraceae</taxon>
        <taxon>Luteimonas</taxon>
    </lineage>
</organism>
<dbReference type="InterPro" id="IPR023148">
    <property type="entry name" value="tRNA_m1G_MeTrfase_C_sf"/>
</dbReference>
<evidence type="ECO:0000256" key="9">
    <source>
        <dbReference type="ARBA" id="ARBA00022679"/>
    </source>
</evidence>
<sequence>MRVDVVSLFPEFVAQMASHGVVARAQERGLLGVHGWNPRDYAEGNYRRVDDRPFGGGPGMVMLIDPLRAALEAARAADAAEARVIYLTPQGTPLTQDKVKELAGRSRLLLLCGRYEGVDERLVEAEVDEELSIGDYVLSGGELAAAVLIDAVARLQPGALNDAESAAQDSFEHGLLDCPHYTRPVEHALGTVPDVLLSGNHALIDAWRRRQALLRTWLRRPDLVDKAALGPEERQWLEQAAATSPEAGKP</sequence>
<comment type="caution">
    <text evidence="18">The sequence shown here is derived from an EMBL/GenBank/DDBJ whole genome shotgun (WGS) entry which is preliminary data.</text>
</comment>
<gene>
    <name evidence="15 18" type="primary">trmD</name>
    <name evidence="18" type="ORF">GCM10023332_14710</name>
</gene>
<dbReference type="InterPro" id="IPR029026">
    <property type="entry name" value="tRNA_m1G_MTases_N"/>
</dbReference>
<dbReference type="SUPFAM" id="SSF75217">
    <property type="entry name" value="alpha/beta knot"/>
    <property type="match status" value="1"/>
</dbReference>
<dbReference type="NCBIfam" id="NF000648">
    <property type="entry name" value="PRK00026.1"/>
    <property type="match status" value="1"/>
</dbReference>
<feature type="binding site" evidence="15">
    <location>
        <position position="113"/>
    </location>
    <ligand>
        <name>S-adenosyl-L-methionine</name>
        <dbReference type="ChEBI" id="CHEBI:59789"/>
    </ligand>
</feature>
<accession>A0ABP9E1Y9</accession>
<evidence type="ECO:0000256" key="10">
    <source>
        <dbReference type="ARBA" id="ARBA00022691"/>
    </source>
</evidence>
<comment type="subcellular location">
    <subcellularLocation>
        <location evidence="2 15 16">Cytoplasm</location>
    </subcellularLocation>
</comment>
<dbReference type="NCBIfam" id="TIGR00088">
    <property type="entry name" value="trmD"/>
    <property type="match status" value="1"/>
</dbReference>
<comment type="function">
    <text evidence="1 15 16">Specifically methylates guanosine-37 in various tRNAs.</text>
</comment>
<evidence type="ECO:0000313" key="18">
    <source>
        <dbReference type="EMBL" id="GAA4863603.1"/>
    </source>
</evidence>
<name>A0ABP9E1Y9_9GAMM</name>
<keyword evidence="19" id="KW-1185">Reference proteome</keyword>
<keyword evidence="10 15" id="KW-0949">S-adenosyl-L-methionine</keyword>
<dbReference type="EMBL" id="BAABJY010000002">
    <property type="protein sequence ID" value="GAA4863603.1"/>
    <property type="molecule type" value="Genomic_DNA"/>
</dbReference>
<dbReference type="CDD" id="cd18080">
    <property type="entry name" value="TrmD-like"/>
    <property type="match status" value="1"/>
</dbReference>
<dbReference type="EC" id="2.1.1.228" evidence="5 15"/>
<evidence type="ECO:0000256" key="16">
    <source>
        <dbReference type="RuleBase" id="RU003464"/>
    </source>
</evidence>
<evidence type="ECO:0000256" key="7">
    <source>
        <dbReference type="ARBA" id="ARBA00022490"/>
    </source>
</evidence>
<evidence type="ECO:0000256" key="5">
    <source>
        <dbReference type="ARBA" id="ARBA00012807"/>
    </source>
</evidence>
<evidence type="ECO:0000256" key="14">
    <source>
        <dbReference type="ARBA" id="ARBA00047783"/>
    </source>
</evidence>
<evidence type="ECO:0000256" key="6">
    <source>
        <dbReference type="ARBA" id="ARBA00014679"/>
    </source>
</evidence>
<dbReference type="Proteomes" id="UP001501323">
    <property type="component" value="Unassembled WGS sequence"/>
</dbReference>
<dbReference type="InterPro" id="IPR016009">
    <property type="entry name" value="tRNA_MeTrfase_TRMD/TRM10"/>
</dbReference>
<evidence type="ECO:0000313" key="19">
    <source>
        <dbReference type="Proteomes" id="UP001501323"/>
    </source>
</evidence>
<keyword evidence="11 15" id="KW-0819">tRNA processing</keyword>
<dbReference type="PANTHER" id="PTHR46417">
    <property type="entry name" value="TRNA (GUANINE-N(1)-)-METHYLTRANSFERASE"/>
    <property type="match status" value="1"/>
</dbReference>
<evidence type="ECO:0000256" key="4">
    <source>
        <dbReference type="ARBA" id="ARBA00011738"/>
    </source>
</evidence>
<dbReference type="PIRSF" id="PIRSF000386">
    <property type="entry name" value="tRNA_mtase"/>
    <property type="match status" value="1"/>
</dbReference>
<reference evidence="19" key="1">
    <citation type="journal article" date="2019" name="Int. J. Syst. Evol. Microbiol.">
        <title>The Global Catalogue of Microorganisms (GCM) 10K type strain sequencing project: providing services to taxonomists for standard genome sequencing and annotation.</title>
        <authorList>
            <consortium name="The Broad Institute Genomics Platform"/>
            <consortium name="The Broad Institute Genome Sequencing Center for Infectious Disease"/>
            <person name="Wu L."/>
            <person name="Ma J."/>
        </authorList>
    </citation>
    <scope>NUCLEOTIDE SEQUENCE [LARGE SCALE GENOMIC DNA]</scope>
    <source>
        <strain evidence="19">JCM 18392</strain>
    </source>
</reference>